<keyword evidence="2" id="KW-1185">Reference proteome</keyword>
<dbReference type="Proteomes" id="UP001430614">
    <property type="component" value="Unassembled WGS sequence"/>
</dbReference>
<evidence type="ECO:0000313" key="2">
    <source>
        <dbReference type="Proteomes" id="UP001430614"/>
    </source>
</evidence>
<evidence type="ECO:0000313" key="1">
    <source>
        <dbReference type="EMBL" id="MCC8404476.1"/>
    </source>
</evidence>
<gene>
    <name evidence="1" type="ORF">LJ655_21770</name>
</gene>
<name>A0ABS8KI83_9BURK</name>
<dbReference type="EMBL" id="JAJITC010000012">
    <property type="protein sequence ID" value="MCC8404476.1"/>
    <property type="molecule type" value="Genomic_DNA"/>
</dbReference>
<dbReference type="RefSeq" id="WP_230563290.1">
    <property type="nucleotide sequence ID" value="NZ_JAJITC010000012.1"/>
</dbReference>
<sequence length="105" mass="10986">MSNPIASVVRLSVLMIAGFQTISGEARAACPAFVELPSGTVFDLAKLIADSGSPSAALEKARADLAQMSRDGECSASEHVRHHAECLEIVEAAHKAVAALEHCSR</sequence>
<organism evidence="1 2">
    <name type="scientific">Paraburkholderia translucens</name>
    <dbReference type="NCBI Taxonomy" id="2886945"/>
    <lineage>
        <taxon>Bacteria</taxon>
        <taxon>Pseudomonadati</taxon>
        <taxon>Pseudomonadota</taxon>
        <taxon>Betaproteobacteria</taxon>
        <taxon>Burkholderiales</taxon>
        <taxon>Burkholderiaceae</taxon>
        <taxon>Paraburkholderia</taxon>
    </lineage>
</organism>
<accession>A0ABS8KI83</accession>
<reference evidence="1 2" key="1">
    <citation type="submission" date="2021-11" db="EMBL/GenBank/DDBJ databases">
        <authorList>
            <person name="Oh E.-T."/>
            <person name="Kim S.-B."/>
        </authorList>
    </citation>
    <scope>NUCLEOTIDE SEQUENCE [LARGE SCALE GENOMIC DNA]</scope>
    <source>
        <strain evidence="1 2">MMS20-SJTN17</strain>
    </source>
</reference>
<protein>
    <submittedName>
        <fullName evidence="1">Uncharacterized protein</fullName>
    </submittedName>
</protein>
<proteinExistence type="predicted"/>
<comment type="caution">
    <text evidence="1">The sequence shown here is derived from an EMBL/GenBank/DDBJ whole genome shotgun (WGS) entry which is preliminary data.</text>
</comment>